<feature type="non-terminal residue" evidence="3">
    <location>
        <position position="291"/>
    </location>
</feature>
<dbReference type="VEuPathDB" id="FungiDB:PPTG_18476"/>
<name>W2K0Z0_PHYNI</name>
<accession>W2K0Z0</accession>
<dbReference type="Proteomes" id="UP000054423">
    <property type="component" value="Unassembled WGS sequence"/>
</dbReference>
<feature type="region of interest" description="Disordered" evidence="1">
    <location>
        <begin position="49"/>
        <end position="162"/>
    </location>
</feature>
<organism evidence="3">
    <name type="scientific">Phytophthora nicotianae</name>
    <name type="common">Potato buckeye rot agent</name>
    <name type="synonym">Phytophthora parasitica</name>
    <dbReference type="NCBI Taxonomy" id="4792"/>
    <lineage>
        <taxon>Eukaryota</taxon>
        <taxon>Sar</taxon>
        <taxon>Stramenopiles</taxon>
        <taxon>Oomycota</taxon>
        <taxon>Peronosporomycetes</taxon>
        <taxon>Peronosporales</taxon>
        <taxon>Peronosporaceae</taxon>
        <taxon>Phytophthora</taxon>
    </lineage>
</organism>
<feature type="compositionally biased region" description="Polar residues" evidence="1">
    <location>
        <begin position="64"/>
        <end position="86"/>
    </location>
</feature>
<feature type="compositionally biased region" description="Polar residues" evidence="1">
    <location>
        <begin position="149"/>
        <end position="159"/>
    </location>
</feature>
<feature type="chain" id="PRO_5004818290" evidence="2">
    <location>
        <begin position="27"/>
        <end position="291"/>
    </location>
</feature>
<gene>
    <name evidence="3" type="ORF">L917_20428</name>
</gene>
<feature type="signal peptide" evidence="2">
    <location>
        <begin position="1"/>
        <end position="26"/>
    </location>
</feature>
<feature type="compositionally biased region" description="Low complexity" evidence="1">
    <location>
        <begin position="87"/>
        <end position="102"/>
    </location>
</feature>
<protein>
    <submittedName>
        <fullName evidence="3">Uncharacterized protein</fullName>
    </submittedName>
</protein>
<evidence type="ECO:0000313" key="3">
    <source>
        <dbReference type="EMBL" id="ETL78841.1"/>
    </source>
</evidence>
<reference evidence="3" key="1">
    <citation type="submission" date="2013-11" db="EMBL/GenBank/DDBJ databases">
        <title>The Genome Sequence of Phytophthora parasitica CHvinca01.</title>
        <authorList>
            <consortium name="The Broad Institute Genomics Platform"/>
            <person name="Russ C."/>
            <person name="Tyler B."/>
            <person name="Panabieres F."/>
            <person name="Shan W."/>
            <person name="Tripathy S."/>
            <person name="Grunwald N."/>
            <person name="Machado M."/>
            <person name="Johnson C.S."/>
            <person name="Arredondo F."/>
            <person name="Hong C."/>
            <person name="Coffey M."/>
            <person name="Young S.K."/>
            <person name="Zeng Q."/>
            <person name="Gargeya S."/>
            <person name="Fitzgerald M."/>
            <person name="Abouelleil A."/>
            <person name="Alvarado L."/>
            <person name="Chapman S.B."/>
            <person name="Gainer-Dewar J."/>
            <person name="Goldberg J."/>
            <person name="Griggs A."/>
            <person name="Gujja S."/>
            <person name="Hansen M."/>
            <person name="Howarth C."/>
            <person name="Imamovic A."/>
            <person name="Ireland A."/>
            <person name="Larimer J."/>
            <person name="McCowan C."/>
            <person name="Murphy C."/>
            <person name="Pearson M."/>
            <person name="Poon T.W."/>
            <person name="Priest M."/>
            <person name="Roberts A."/>
            <person name="Saif S."/>
            <person name="Shea T."/>
            <person name="Sykes S."/>
            <person name="Wortman J."/>
            <person name="Nusbaum C."/>
            <person name="Birren B."/>
        </authorList>
    </citation>
    <scope>NUCLEOTIDE SEQUENCE [LARGE SCALE GENOMIC DNA]</scope>
    <source>
        <strain evidence="3">CHvinca01</strain>
    </source>
</reference>
<evidence type="ECO:0000256" key="1">
    <source>
        <dbReference type="SAM" id="MobiDB-lite"/>
    </source>
</evidence>
<dbReference type="AlphaFoldDB" id="W2K0Z0"/>
<sequence>MLSCKTFLKLFAVAVALSDFTAHADSTHVADCEMIYDVVTPAPTVPVTPCPKPEGQDFIPTDVEGQSTMQQDNSVTTGTTPSNGYNSSSDGSLVSVGDVSDASGERPSTENGDIPAPNGVDSTNSVPSDTGVVDAPQDDQNGYLHSGGETENNASTSTGKADGADVGVNVDATVDSNPNSGSNVDANVGAYVGTNVGANVDAGVDANADASAGANISANVDTSVNADVNADVGVGANVGASVGLGADVGAGVDADVDAGVNADVGVGADVGIGANVGAGVGVDADVDAGVN</sequence>
<proteinExistence type="predicted"/>
<keyword evidence="2" id="KW-0732">Signal</keyword>
<dbReference type="EMBL" id="KI683180">
    <property type="protein sequence ID" value="ETL78841.1"/>
    <property type="molecule type" value="Genomic_DNA"/>
</dbReference>
<dbReference type="OrthoDB" id="129916at2759"/>
<evidence type="ECO:0000256" key="2">
    <source>
        <dbReference type="SAM" id="SignalP"/>
    </source>
</evidence>